<keyword evidence="1" id="KW-1133">Transmembrane helix</keyword>
<proteinExistence type="predicted"/>
<feature type="transmembrane region" description="Helical" evidence="1">
    <location>
        <begin position="20"/>
        <end position="43"/>
    </location>
</feature>
<dbReference type="EMBL" id="OX395128">
    <property type="protein sequence ID" value="CAI5770155.1"/>
    <property type="molecule type" value="Genomic_DNA"/>
</dbReference>
<organism evidence="2 3">
    <name type="scientific">Podarcis lilfordi</name>
    <name type="common">Lilford's wall lizard</name>
    <dbReference type="NCBI Taxonomy" id="74358"/>
    <lineage>
        <taxon>Eukaryota</taxon>
        <taxon>Metazoa</taxon>
        <taxon>Chordata</taxon>
        <taxon>Craniata</taxon>
        <taxon>Vertebrata</taxon>
        <taxon>Euteleostomi</taxon>
        <taxon>Lepidosauria</taxon>
        <taxon>Squamata</taxon>
        <taxon>Bifurcata</taxon>
        <taxon>Unidentata</taxon>
        <taxon>Episquamata</taxon>
        <taxon>Laterata</taxon>
        <taxon>Lacertibaenia</taxon>
        <taxon>Lacertidae</taxon>
        <taxon>Podarcis</taxon>
    </lineage>
</organism>
<gene>
    <name evidence="2" type="ORF">PODLI_1B042238</name>
</gene>
<dbReference type="Proteomes" id="UP001178461">
    <property type="component" value="Chromosome 3"/>
</dbReference>
<sequence length="116" mass="13683">MCVYQVLPMYSNLLVDSCGLLSVAFYLLYFYIFIYLPYLYFYLFSQLQCIVPYNSCKWVFLCGWQAEEIWLNILVSFPEIKLLPSDNLLLDIVFCSIIAWFFLKGEITFSSVLIFA</sequence>
<feature type="transmembrane region" description="Helical" evidence="1">
    <location>
        <begin position="88"/>
        <end position="115"/>
    </location>
</feature>
<protein>
    <submittedName>
        <fullName evidence="2">Uncharacterized protein</fullName>
    </submittedName>
</protein>
<evidence type="ECO:0000313" key="2">
    <source>
        <dbReference type="EMBL" id="CAI5770155.1"/>
    </source>
</evidence>
<keyword evidence="1" id="KW-0812">Transmembrane</keyword>
<dbReference type="AlphaFoldDB" id="A0AA35P265"/>
<evidence type="ECO:0000256" key="1">
    <source>
        <dbReference type="SAM" id="Phobius"/>
    </source>
</evidence>
<accession>A0AA35P265</accession>
<keyword evidence="1" id="KW-0472">Membrane</keyword>
<name>A0AA35P265_9SAUR</name>
<evidence type="ECO:0000313" key="3">
    <source>
        <dbReference type="Proteomes" id="UP001178461"/>
    </source>
</evidence>
<keyword evidence="3" id="KW-1185">Reference proteome</keyword>
<reference evidence="2" key="1">
    <citation type="submission" date="2022-12" db="EMBL/GenBank/DDBJ databases">
        <authorList>
            <person name="Alioto T."/>
            <person name="Alioto T."/>
            <person name="Gomez Garrido J."/>
        </authorList>
    </citation>
    <scope>NUCLEOTIDE SEQUENCE</scope>
</reference>